<dbReference type="InterPro" id="IPR000033">
    <property type="entry name" value="LDLR_classB_rpt"/>
</dbReference>
<dbReference type="InterPro" id="IPR011042">
    <property type="entry name" value="6-blade_b-propeller_TolB-like"/>
</dbReference>
<dbReference type="PANTHER" id="PTHR46513:SF13">
    <property type="entry name" value="EGF-LIKE DOMAIN-CONTAINING PROTEIN"/>
    <property type="match status" value="1"/>
</dbReference>
<keyword evidence="8" id="KW-0449">Lipoprotein</keyword>
<feature type="chain" id="PRO_5012179923" evidence="7">
    <location>
        <begin position="26"/>
        <end position="212"/>
    </location>
</feature>
<evidence type="ECO:0000256" key="4">
    <source>
        <dbReference type="ARBA" id="ARBA00023157"/>
    </source>
</evidence>
<dbReference type="InterPro" id="IPR050778">
    <property type="entry name" value="Cueball_EGF_LRP_Nidogen"/>
</dbReference>
<evidence type="ECO:0000256" key="5">
    <source>
        <dbReference type="ARBA" id="ARBA00023180"/>
    </source>
</evidence>
<dbReference type="SUPFAM" id="SSF63825">
    <property type="entry name" value="YWTD domain"/>
    <property type="match status" value="1"/>
</dbReference>
<reference evidence="9" key="1">
    <citation type="journal article" date="2017" name="bioRxiv">
        <title>Comparative analysis of the genomes of Stylophora pistillata and Acropora digitifera provides evidence for extensive differences between species of corals.</title>
        <authorList>
            <person name="Voolstra C.R."/>
            <person name="Li Y."/>
            <person name="Liew Y.J."/>
            <person name="Baumgarten S."/>
            <person name="Zoccola D."/>
            <person name="Flot J.-F."/>
            <person name="Tambutte S."/>
            <person name="Allemand D."/>
            <person name="Aranda M."/>
        </authorList>
    </citation>
    <scope>NUCLEOTIDE SEQUENCE [LARGE SCALE GENOMIC DNA]</scope>
</reference>
<gene>
    <name evidence="8" type="primary">Lrp6</name>
    <name evidence="8" type="ORF">AWC38_SpisGene17246</name>
</gene>
<comment type="caution">
    <text evidence="8">The sequence shown here is derived from an EMBL/GenBank/DDBJ whole genome shotgun (WGS) entry which is preliminary data.</text>
</comment>
<dbReference type="PANTHER" id="PTHR46513">
    <property type="entry name" value="VITELLOGENIN RECEPTOR-LIKE PROTEIN-RELATED-RELATED"/>
    <property type="match status" value="1"/>
</dbReference>
<evidence type="ECO:0000256" key="7">
    <source>
        <dbReference type="SAM" id="SignalP"/>
    </source>
</evidence>
<evidence type="ECO:0000256" key="3">
    <source>
        <dbReference type="ARBA" id="ARBA00022737"/>
    </source>
</evidence>
<evidence type="ECO:0000256" key="1">
    <source>
        <dbReference type="ARBA" id="ARBA00022536"/>
    </source>
</evidence>
<feature type="repeat" description="LDL-receptor class B" evidence="6">
    <location>
        <begin position="145"/>
        <end position="188"/>
    </location>
</feature>
<dbReference type="PROSITE" id="PS51120">
    <property type="entry name" value="LDLRB"/>
    <property type="match status" value="2"/>
</dbReference>
<keyword evidence="8" id="KW-0675">Receptor</keyword>
<dbReference type="Gene3D" id="2.120.10.30">
    <property type="entry name" value="TolB, C-terminal domain"/>
    <property type="match status" value="1"/>
</dbReference>
<evidence type="ECO:0000313" key="8">
    <source>
        <dbReference type="EMBL" id="PFX18401.1"/>
    </source>
</evidence>
<evidence type="ECO:0000256" key="2">
    <source>
        <dbReference type="ARBA" id="ARBA00022729"/>
    </source>
</evidence>
<keyword evidence="9" id="KW-1185">Reference proteome</keyword>
<feature type="repeat" description="LDL-receptor class B" evidence="6">
    <location>
        <begin position="189"/>
        <end position="212"/>
    </location>
</feature>
<protein>
    <submittedName>
        <fullName evidence="8">Low-density lipoprotein receptor-related protein 6</fullName>
    </submittedName>
</protein>
<dbReference type="OrthoDB" id="10066840at2759"/>
<keyword evidence="3" id="KW-0677">Repeat</keyword>
<evidence type="ECO:0000313" key="9">
    <source>
        <dbReference type="Proteomes" id="UP000225706"/>
    </source>
</evidence>
<dbReference type="EMBL" id="LSMT01000413">
    <property type="protein sequence ID" value="PFX18401.1"/>
    <property type="molecule type" value="Genomic_DNA"/>
</dbReference>
<accession>A0A2B4RLC6</accession>
<evidence type="ECO:0000256" key="6">
    <source>
        <dbReference type="PROSITE-ProRule" id="PRU00461"/>
    </source>
</evidence>
<sequence length="212" mass="24031">MKITWWIFTLSTLWIYKQRTNLCEATLCSTSCLIVSNATDIFTLDFETSTINPVISGLTRAVAIDLYFDLGLVFWSDVAELSIKRLDINTDNKTTIITKIGVCNGLAVEWRSSQLFWTDKTNNTISVSDLDAIISQIKARKALCNFMFWTDWGVNPKIERANLSGSQRTAIVTTNLYHPNGIDLDKGNRRIFWVDEGLDRVESIDYNGGNRT</sequence>
<dbReference type="STRING" id="50429.A0A2B4RLC6"/>
<keyword evidence="2 7" id="KW-0732">Signal</keyword>
<keyword evidence="5" id="KW-0325">Glycoprotein</keyword>
<dbReference type="FunFam" id="2.120.10.30:FF:000241">
    <property type="entry name" value="Low-density lipoprotein receptor-related protein 6"/>
    <property type="match status" value="1"/>
</dbReference>
<dbReference type="Proteomes" id="UP000225706">
    <property type="component" value="Unassembled WGS sequence"/>
</dbReference>
<keyword evidence="4" id="KW-1015">Disulfide bond</keyword>
<organism evidence="8 9">
    <name type="scientific">Stylophora pistillata</name>
    <name type="common">Smooth cauliflower coral</name>
    <dbReference type="NCBI Taxonomy" id="50429"/>
    <lineage>
        <taxon>Eukaryota</taxon>
        <taxon>Metazoa</taxon>
        <taxon>Cnidaria</taxon>
        <taxon>Anthozoa</taxon>
        <taxon>Hexacorallia</taxon>
        <taxon>Scleractinia</taxon>
        <taxon>Astrocoeniina</taxon>
        <taxon>Pocilloporidae</taxon>
        <taxon>Stylophora</taxon>
    </lineage>
</organism>
<keyword evidence="1" id="KW-0245">EGF-like domain</keyword>
<feature type="signal peptide" evidence="7">
    <location>
        <begin position="1"/>
        <end position="25"/>
    </location>
</feature>
<dbReference type="Pfam" id="PF00058">
    <property type="entry name" value="Ldl_recept_b"/>
    <property type="match status" value="1"/>
</dbReference>
<proteinExistence type="predicted"/>
<name>A0A2B4RLC6_STYPI</name>
<dbReference type="AlphaFoldDB" id="A0A2B4RLC6"/>
<dbReference type="SMART" id="SM00135">
    <property type="entry name" value="LY"/>
    <property type="match status" value="4"/>
</dbReference>